<feature type="domain" description="DUF1508" evidence="1">
    <location>
        <begin position="10"/>
        <end position="57"/>
    </location>
</feature>
<name>A0A328HDN2_ARTGO</name>
<dbReference type="Proteomes" id="UP000249166">
    <property type="component" value="Unassembled WGS sequence"/>
</dbReference>
<dbReference type="RefSeq" id="WP_111904894.1">
    <property type="nucleotide sequence ID" value="NZ_QLNP01000096.1"/>
</dbReference>
<dbReference type="Gene3D" id="2.30.29.80">
    <property type="match status" value="1"/>
</dbReference>
<comment type="caution">
    <text evidence="2">The sequence shown here is derived from an EMBL/GenBank/DDBJ whole genome shotgun (WGS) entry which is preliminary data.</text>
</comment>
<dbReference type="EMBL" id="QLNP01000096">
    <property type="protein sequence ID" value="RAM36274.1"/>
    <property type="molecule type" value="Genomic_DNA"/>
</dbReference>
<evidence type="ECO:0000259" key="1">
    <source>
        <dbReference type="Pfam" id="PF07411"/>
    </source>
</evidence>
<dbReference type="InterPro" id="IPR036913">
    <property type="entry name" value="YegP-like_sf"/>
</dbReference>
<protein>
    <recommendedName>
        <fullName evidence="1">DUF1508 domain-containing protein</fullName>
    </recommendedName>
</protein>
<reference evidence="2 3" key="1">
    <citation type="submission" date="2018-04" db="EMBL/GenBank/DDBJ databases">
        <title>Bacteria isolated from cave deposits of Manipur.</title>
        <authorList>
            <person name="Sahoo D."/>
            <person name="Sarangthem I."/>
            <person name="Nandeibam J."/>
        </authorList>
    </citation>
    <scope>NUCLEOTIDE SEQUENCE [LARGE SCALE GENOMIC DNA]</scope>
    <source>
        <strain evidence="3">mrc11</strain>
    </source>
</reference>
<evidence type="ECO:0000313" key="2">
    <source>
        <dbReference type="EMBL" id="RAM36274.1"/>
    </source>
</evidence>
<dbReference type="SUPFAM" id="SSF160113">
    <property type="entry name" value="YegP-like"/>
    <property type="match status" value="1"/>
</dbReference>
<accession>A0A328HDN2</accession>
<sequence>MAGMFELFIDAGDSFRFQLTAPDGTVMAVSRPFPSKAAAVERIAAVREYAGMGHVKELAKAPVDRFLGSRPHAAVRRPSMRVPLQCQGMAG</sequence>
<dbReference type="AlphaFoldDB" id="A0A328HDN2"/>
<organism evidence="2 3">
    <name type="scientific">Arthrobacter globiformis</name>
    <dbReference type="NCBI Taxonomy" id="1665"/>
    <lineage>
        <taxon>Bacteria</taxon>
        <taxon>Bacillati</taxon>
        <taxon>Actinomycetota</taxon>
        <taxon>Actinomycetes</taxon>
        <taxon>Micrococcales</taxon>
        <taxon>Micrococcaceae</taxon>
        <taxon>Arthrobacter</taxon>
    </lineage>
</organism>
<dbReference type="Pfam" id="PF07411">
    <property type="entry name" value="DUF1508"/>
    <property type="match status" value="1"/>
</dbReference>
<dbReference type="OrthoDB" id="9802792at2"/>
<gene>
    <name evidence="2" type="ORF">DBZ45_16150</name>
</gene>
<evidence type="ECO:0000313" key="3">
    <source>
        <dbReference type="Proteomes" id="UP000249166"/>
    </source>
</evidence>
<proteinExistence type="predicted"/>
<dbReference type="InterPro" id="IPR010879">
    <property type="entry name" value="DUF1508"/>
</dbReference>